<evidence type="ECO:0008006" key="4">
    <source>
        <dbReference type="Google" id="ProtNLM"/>
    </source>
</evidence>
<geneLocation type="plasmid" evidence="2">
    <name>unnamed2</name>
</geneLocation>
<dbReference type="EMBL" id="QJOW01000006">
    <property type="protein sequence ID" value="KAB7513161.1"/>
    <property type="molecule type" value="Genomic_DNA"/>
</dbReference>
<dbReference type="Proteomes" id="UP000326302">
    <property type="component" value="Unassembled WGS sequence"/>
</dbReference>
<reference evidence="2 3" key="1">
    <citation type="submission" date="2019-10" db="EMBL/GenBank/DDBJ databases">
        <title>Unraveling microbial dark matter from salterns through culturing: the case of the genus Halosegnis.</title>
        <authorList>
            <person name="Duran-Viseras A."/>
            <person name="Andrei A.-S."/>
            <person name="Vera-Gargallo B."/>
            <person name="Ghai R."/>
            <person name="Sanchez-Porro C."/>
            <person name="Ventosa A."/>
        </authorList>
    </citation>
    <scope>NUCLEOTIDE SEQUENCE [LARGE SCALE GENOMIC DNA]</scope>
    <source>
        <strain evidence="2 3">F17-44</strain>
        <plasmid evidence="2">unnamed2</plasmid>
    </source>
</reference>
<organism evidence="2 3">
    <name type="scientific">Halosegnis rubeus</name>
    <dbReference type="NCBI Taxonomy" id="2212850"/>
    <lineage>
        <taxon>Archaea</taxon>
        <taxon>Methanobacteriati</taxon>
        <taxon>Methanobacteriota</taxon>
        <taxon>Stenosarchaea group</taxon>
        <taxon>Halobacteria</taxon>
        <taxon>Halobacteriales</taxon>
        <taxon>Natronomonadaceae</taxon>
        <taxon>Halosegnis</taxon>
    </lineage>
</organism>
<keyword evidence="2" id="KW-0614">Plasmid</keyword>
<evidence type="ECO:0000256" key="1">
    <source>
        <dbReference type="SAM" id="MobiDB-lite"/>
    </source>
</evidence>
<evidence type="ECO:0000313" key="3">
    <source>
        <dbReference type="Proteomes" id="UP000326302"/>
    </source>
</evidence>
<protein>
    <recommendedName>
        <fullName evidence="4">TFIIB-type domain-containing protein</fullName>
    </recommendedName>
</protein>
<dbReference type="RefSeq" id="WP_152120834.1">
    <property type="nucleotide sequence ID" value="NZ_QJOW01000006.1"/>
</dbReference>
<dbReference type="AlphaFoldDB" id="A0A5N5U5F7"/>
<evidence type="ECO:0000313" key="2">
    <source>
        <dbReference type="EMBL" id="KAB7513161.1"/>
    </source>
</evidence>
<proteinExistence type="predicted"/>
<comment type="caution">
    <text evidence="2">The sequence shown here is derived from an EMBL/GenBank/DDBJ whole genome shotgun (WGS) entry which is preliminary data.</text>
</comment>
<gene>
    <name evidence="2" type="ORF">DMP03_12220</name>
</gene>
<sequence>MGQSDTPSACLECDSEDVEPVDNKSEKSQFICSDCGLVMDKRTSSKLDTDVDWRENYGSKSSNQFVRADWREQSRPAIVGLIREPDRTHHEYYKIENPRKFFEECSGEQDELKKIRESDLEPFETLELPHIEWRYSTH</sequence>
<feature type="region of interest" description="Disordered" evidence="1">
    <location>
        <begin position="1"/>
        <end position="23"/>
    </location>
</feature>
<accession>A0A5N5U5F7</accession>
<name>A0A5N5U5F7_9EURY</name>